<feature type="domain" description="Polymerase beta nucleotidyltransferase" evidence="1">
    <location>
        <begin position="14"/>
        <end position="99"/>
    </location>
</feature>
<evidence type="ECO:0000259" key="1">
    <source>
        <dbReference type="Pfam" id="PF18765"/>
    </source>
</evidence>
<reference evidence="2 3" key="1">
    <citation type="submission" date="2019-03" db="EMBL/GenBank/DDBJ databases">
        <title>Genomic Encyclopedia of Type Strains, Phase IV (KMG-IV): sequencing the most valuable type-strain genomes for metagenomic binning, comparative biology and taxonomic classification.</title>
        <authorList>
            <person name="Goeker M."/>
        </authorList>
    </citation>
    <scope>NUCLEOTIDE SEQUENCE [LARGE SCALE GENOMIC DNA]</scope>
    <source>
        <strain evidence="2 3">DSM 28231</strain>
    </source>
</reference>
<keyword evidence="3" id="KW-1185">Reference proteome</keyword>
<protein>
    <recommendedName>
        <fullName evidence="1">Polymerase beta nucleotidyltransferase domain-containing protein</fullName>
    </recommendedName>
</protein>
<dbReference type="RefSeq" id="WP_132024422.1">
    <property type="nucleotide sequence ID" value="NZ_CP016605.1"/>
</dbReference>
<dbReference type="InterPro" id="IPR043519">
    <property type="entry name" value="NT_sf"/>
</dbReference>
<proteinExistence type="predicted"/>
<dbReference type="CDD" id="cd05403">
    <property type="entry name" value="NT_KNTase_like"/>
    <property type="match status" value="1"/>
</dbReference>
<evidence type="ECO:0000313" key="2">
    <source>
        <dbReference type="EMBL" id="TCP12047.1"/>
    </source>
</evidence>
<dbReference type="SUPFAM" id="SSF81301">
    <property type="entry name" value="Nucleotidyltransferase"/>
    <property type="match status" value="1"/>
</dbReference>
<gene>
    <name evidence="2" type="ORF">EV697_105159</name>
</gene>
<accession>A0A4R2MWS7</accession>
<dbReference type="InterPro" id="IPR041633">
    <property type="entry name" value="Polbeta"/>
</dbReference>
<dbReference type="OrthoDB" id="9808659at2"/>
<dbReference type="EMBL" id="SLXI01000005">
    <property type="protein sequence ID" value="TCP12047.1"/>
    <property type="molecule type" value="Genomic_DNA"/>
</dbReference>
<dbReference type="Proteomes" id="UP000294841">
    <property type="component" value="Unassembled WGS sequence"/>
</dbReference>
<dbReference type="Pfam" id="PF18765">
    <property type="entry name" value="Polbeta"/>
    <property type="match status" value="1"/>
</dbReference>
<sequence length="101" mass="11506">MGLNLTNEELKIVQNILQKFVPHFTIWAFGSRIKAQSKPYSDLDLAIITNTPLDLATHADLVNAFSESDLPWKVDIIDWATTSSEFKEIILQDYIVIQNKT</sequence>
<comment type="caution">
    <text evidence="2">The sequence shown here is derived from an EMBL/GenBank/DDBJ whole genome shotgun (WGS) entry which is preliminary data.</text>
</comment>
<organism evidence="2 3">
    <name type="scientific">Bisgaardia hudsonensis</name>
    <dbReference type="NCBI Taxonomy" id="109472"/>
    <lineage>
        <taxon>Bacteria</taxon>
        <taxon>Pseudomonadati</taxon>
        <taxon>Pseudomonadota</taxon>
        <taxon>Gammaproteobacteria</taxon>
        <taxon>Pasteurellales</taxon>
        <taxon>Pasteurellaceae</taxon>
        <taxon>Bisgaardia</taxon>
    </lineage>
</organism>
<evidence type="ECO:0000313" key="3">
    <source>
        <dbReference type="Proteomes" id="UP000294841"/>
    </source>
</evidence>
<dbReference type="AlphaFoldDB" id="A0A4R2MWS7"/>
<name>A0A4R2MWS7_9PAST</name>
<dbReference type="Gene3D" id="3.30.460.10">
    <property type="entry name" value="Beta Polymerase, domain 2"/>
    <property type="match status" value="1"/>
</dbReference>